<evidence type="ECO:0000256" key="2">
    <source>
        <dbReference type="SAM" id="MobiDB-lite"/>
    </source>
</evidence>
<name>A0AA36I147_9DINO</name>
<proteinExistence type="predicted"/>
<feature type="region of interest" description="Disordered" evidence="2">
    <location>
        <begin position="320"/>
        <end position="343"/>
    </location>
</feature>
<comment type="caution">
    <text evidence="4">The sequence shown here is derived from an EMBL/GenBank/DDBJ whole genome shotgun (WGS) entry which is preliminary data.</text>
</comment>
<organism evidence="4 5">
    <name type="scientific">Effrenium voratum</name>
    <dbReference type="NCBI Taxonomy" id="2562239"/>
    <lineage>
        <taxon>Eukaryota</taxon>
        <taxon>Sar</taxon>
        <taxon>Alveolata</taxon>
        <taxon>Dinophyceae</taxon>
        <taxon>Suessiales</taxon>
        <taxon>Symbiodiniaceae</taxon>
        <taxon>Effrenium</taxon>
    </lineage>
</organism>
<keyword evidence="1" id="KW-0175">Coiled coil</keyword>
<accession>A0AA36I147</accession>
<dbReference type="EMBL" id="CAUJNA010000545">
    <property type="protein sequence ID" value="CAJ1378445.1"/>
    <property type="molecule type" value="Genomic_DNA"/>
</dbReference>
<keyword evidence="5" id="KW-1185">Reference proteome</keyword>
<evidence type="ECO:0000313" key="5">
    <source>
        <dbReference type="Proteomes" id="UP001178507"/>
    </source>
</evidence>
<feature type="compositionally biased region" description="Low complexity" evidence="2">
    <location>
        <begin position="327"/>
        <end position="343"/>
    </location>
</feature>
<dbReference type="GO" id="GO:0003677">
    <property type="term" value="F:DNA binding"/>
    <property type="evidence" value="ECO:0007669"/>
    <property type="project" value="InterPro"/>
</dbReference>
<protein>
    <recommendedName>
        <fullName evidence="3">Orange domain-containing protein</fullName>
    </recommendedName>
</protein>
<dbReference type="AlphaFoldDB" id="A0AA36I147"/>
<dbReference type="Proteomes" id="UP001178507">
    <property type="component" value="Unassembled WGS sequence"/>
</dbReference>
<evidence type="ECO:0000256" key="1">
    <source>
        <dbReference type="SAM" id="Coils"/>
    </source>
</evidence>
<evidence type="ECO:0000259" key="3">
    <source>
        <dbReference type="PROSITE" id="PS51054"/>
    </source>
</evidence>
<evidence type="ECO:0000313" key="4">
    <source>
        <dbReference type="EMBL" id="CAJ1378445.1"/>
    </source>
</evidence>
<sequence>MPEVARALAGAEAYPPQVLAMLSENLAACLSEPKEDRHAFQARVAEMAGEVLASIKAGIEGKISAAKEKLEKADAEKATREAAVEETKAKAVQGSEALDSAKKEVQAAVAEMKAANEALKKAEQEQKAGDAELAGNESKKAKLESTIETIFVPCKEGALQPALITKGVQELTKLGKDWGFDTALITSLPSALSKEPASRGSFDSVVVKQVEEELQNRLETLKKSLAEAAPAREERAGQVSAKSAALEAAKLKDQSLVAAVKAAQEASKEAEAAMKAAARALKAFGPEMKSTGAELAEAEESLASIEGVLATFRGLLDRSKEVPPEPAAEAAEAAAAAEPAASS</sequence>
<dbReference type="GO" id="GO:0006355">
    <property type="term" value="P:regulation of DNA-templated transcription"/>
    <property type="evidence" value="ECO:0007669"/>
    <property type="project" value="InterPro"/>
</dbReference>
<feature type="domain" description="Orange" evidence="3">
    <location>
        <begin position="1"/>
        <end position="26"/>
    </location>
</feature>
<dbReference type="InterPro" id="IPR003650">
    <property type="entry name" value="Orange_dom"/>
</dbReference>
<feature type="coiled-coil region" evidence="1">
    <location>
        <begin position="56"/>
        <end position="132"/>
    </location>
</feature>
<dbReference type="PROSITE" id="PS51054">
    <property type="entry name" value="ORANGE"/>
    <property type="match status" value="1"/>
</dbReference>
<gene>
    <name evidence="4" type="ORF">EVOR1521_LOCUS6986</name>
</gene>
<reference evidence="4" key="1">
    <citation type="submission" date="2023-08" db="EMBL/GenBank/DDBJ databases">
        <authorList>
            <person name="Chen Y."/>
            <person name="Shah S."/>
            <person name="Dougan E. K."/>
            <person name="Thang M."/>
            <person name="Chan C."/>
        </authorList>
    </citation>
    <scope>NUCLEOTIDE SEQUENCE</scope>
</reference>